<feature type="non-terminal residue" evidence="1">
    <location>
        <position position="1"/>
    </location>
</feature>
<comment type="caution">
    <text evidence="1">The sequence shown here is derived from an EMBL/GenBank/DDBJ whole genome shotgun (WGS) entry which is preliminary data.</text>
</comment>
<accession>X0U8G2</accession>
<gene>
    <name evidence="1" type="ORF">S01H1_38064</name>
</gene>
<dbReference type="EMBL" id="BARS01023933">
    <property type="protein sequence ID" value="GAG02074.1"/>
    <property type="molecule type" value="Genomic_DNA"/>
</dbReference>
<proteinExistence type="predicted"/>
<protein>
    <submittedName>
        <fullName evidence="1">Uncharacterized protein</fullName>
    </submittedName>
</protein>
<name>X0U8G2_9ZZZZ</name>
<organism evidence="1">
    <name type="scientific">marine sediment metagenome</name>
    <dbReference type="NCBI Taxonomy" id="412755"/>
    <lineage>
        <taxon>unclassified sequences</taxon>
        <taxon>metagenomes</taxon>
        <taxon>ecological metagenomes</taxon>
    </lineage>
</organism>
<sequence>LQGRLTKGFIELEVNSWLKERLEIDVPQICEPIYVDELNDRIDVVILVGGFDTNLLFETVRERVSRFDNLIKEHGFYDKDVWAKICGTLLPGVEES</sequence>
<reference evidence="1" key="1">
    <citation type="journal article" date="2014" name="Front. Microbiol.">
        <title>High frequency of phylogenetically diverse reductive dehalogenase-homologous genes in deep subseafloor sedimentary metagenomes.</title>
        <authorList>
            <person name="Kawai M."/>
            <person name="Futagami T."/>
            <person name="Toyoda A."/>
            <person name="Takaki Y."/>
            <person name="Nishi S."/>
            <person name="Hori S."/>
            <person name="Arai W."/>
            <person name="Tsubouchi T."/>
            <person name="Morono Y."/>
            <person name="Uchiyama I."/>
            <person name="Ito T."/>
            <person name="Fujiyama A."/>
            <person name="Inagaki F."/>
            <person name="Takami H."/>
        </authorList>
    </citation>
    <scope>NUCLEOTIDE SEQUENCE</scope>
    <source>
        <strain evidence="1">Expedition CK06-06</strain>
    </source>
</reference>
<dbReference type="AlphaFoldDB" id="X0U8G2"/>
<evidence type="ECO:0000313" key="1">
    <source>
        <dbReference type="EMBL" id="GAG02074.1"/>
    </source>
</evidence>